<name>A0A8S3QZ95_MYTED</name>
<evidence type="ECO:0000313" key="2">
    <source>
        <dbReference type="Proteomes" id="UP000683360"/>
    </source>
</evidence>
<protein>
    <submittedName>
        <fullName evidence="1">Uncharacterized protein</fullName>
    </submittedName>
</protein>
<sequence length="247" mass="29005">MFIKENQLQNFGSNNGKSNTDRLSSFLTERSVIQSVLNCFCKKREIDTSTLNDCISICKRSLIEVVNYFEFGVLKVLHDESDHFTAAIWVRLILRCYRNLIKIEKTDKVRDEALKWGEDLSVKMKSMKNNTCYPSLVCSLGNLYYVTDQILKAEKCFEEILPNYAKLDDKSQTSEFSLKWFEREACVSFIRCRMSRSSDKEQHFDAETLQKLEAYKWLLQKYEIEHKYLEEMEVKIKGKLQGVCSDQ</sequence>
<comment type="caution">
    <text evidence="1">The sequence shown here is derived from an EMBL/GenBank/DDBJ whole genome shotgun (WGS) entry which is preliminary data.</text>
</comment>
<organism evidence="1 2">
    <name type="scientific">Mytilus edulis</name>
    <name type="common">Blue mussel</name>
    <dbReference type="NCBI Taxonomy" id="6550"/>
    <lineage>
        <taxon>Eukaryota</taxon>
        <taxon>Metazoa</taxon>
        <taxon>Spiralia</taxon>
        <taxon>Lophotrochozoa</taxon>
        <taxon>Mollusca</taxon>
        <taxon>Bivalvia</taxon>
        <taxon>Autobranchia</taxon>
        <taxon>Pteriomorphia</taxon>
        <taxon>Mytilida</taxon>
        <taxon>Mytiloidea</taxon>
        <taxon>Mytilidae</taxon>
        <taxon>Mytilinae</taxon>
        <taxon>Mytilus</taxon>
    </lineage>
</organism>
<accession>A0A8S3QZ95</accession>
<proteinExistence type="predicted"/>
<reference evidence="1" key="1">
    <citation type="submission" date="2021-03" db="EMBL/GenBank/DDBJ databases">
        <authorList>
            <person name="Bekaert M."/>
        </authorList>
    </citation>
    <scope>NUCLEOTIDE SEQUENCE</scope>
</reference>
<dbReference type="EMBL" id="CAJPWZ010000889">
    <property type="protein sequence ID" value="CAG2202446.1"/>
    <property type="molecule type" value="Genomic_DNA"/>
</dbReference>
<dbReference type="OrthoDB" id="6140382at2759"/>
<keyword evidence="2" id="KW-1185">Reference proteome</keyword>
<evidence type="ECO:0000313" key="1">
    <source>
        <dbReference type="EMBL" id="CAG2202446.1"/>
    </source>
</evidence>
<gene>
    <name evidence="1" type="ORF">MEDL_16999</name>
</gene>
<dbReference type="Proteomes" id="UP000683360">
    <property type="component" value="Unassembled WGS sequence"/>
</dbReference>
<dbReference type="AlphaFoldDB" id="A0A8S3QZ95"/>